<dbReference type="InterPro" id="IPR010718">
    <property type="entry name" value="DUF1294"/>
</dbReference>
<evidence type="ECO:0000313" key="2">
    <source>
        <dbReference type="EMBL" id="MDI6450945.1"/>
    </source>
</evidence>
<accession>A0AAW6TZ96</accession>
<evidence type="ECO:0000313" key="3">
    <source>
        <dbReference type="Proteomes" id="UP001431776"/>
    </source>
</evidence>
<gene>
    <name evidence="2" type="ORF">QJ522_17930</name>
</gene>
<dbReference type="RefSeq" id="WP_349246352.1">
    <property type="nucleotide sequence ID" value="NZ_JASCXX010000026.1"/>
</dbReference>
<feature type="transmembrane region" description="Helical" evidence="1">
    <location>
        <begin position="9"/>
        <end position="27"/>
    </location>
</feature>
<dbReference type="EMBL" id="JASCXX010000026">
    <property type="protein sequence ID" value="MDI6450945.1"/>
    <property type="molecule type" value="Genomic_DNA"/>
</dbReference>
<keyword evidence="3" id="KW-1185">Reference proteome</keyword>
<comment type="caution">
    <text evidence="2">The sequence shown here is derived from an EMBL/GenBank/DDBJ whole genome shotgun (WGS) entry which is preliminary data.</text>
</comment>
<proteinExistence type="predicted"/>
<name>A0AAW6TZ96_9BACT</name>
<keyword evidence="1" id="KW-0472">Membrane</keyword>
<reference evidence="2" key="1">
    <citation type="submission" date="2023-05" db="EMBL/GenBank/DDBJ databases">
        <title>Anaerotaeda fermentans gen. nov., sp. nov., a novel anaerobic planctomycete of the new family within the order Sedimentisphaerales isolated from Taman Peninsula, Russia.</title>
        <authorList>
            <person name="Khomyakova M.A."/>
            <person name="Merkel A.Y."/>
            <person name="Slobodkin A.I."/>
        </authorList>
    </citation>
    <scope>NUCLEOTIDE SEQUENCE</scope>
    <source>
        <strain evidence="2">M17dextr</strain>
    </source>
</reference>
<evidence type="ECO:0000256" key="1">
    <source>
        <dbReference type="SAM" id="Phobius"/>
    </source>
</evidence>
<organism evidence="2 3">
    <name type="scientific">Anaerobaca lacustris</name>
    <dbReference type="NCBI Taxonomy" id="3044600"/>
    <lineage>
        <taxon>Bacteria</taxon>
        <taxon>Pseudomonadati</taxon>
        <taxon>Planctomycetota</taxon>
        <taxon>Phycisphaerae</taxon>
        <taxon>Sedimentisphaerales</taxon>
        <taxon>Anaerobacaceae</taxon>
        <taxon>Anaerobaca</taxon>
    </lineage>
</organism>
<dbReference type="AlphaFoldDB" id="A0AAW6TZ96"/>
<feature type="transmembrane region" description="Helical" evidence="1">
    <location>
        <begin position="33"/>
        <end position="50"/>
    </location>
</feature>
<feature type="transmembrane region" description="Helical" evidence="1">
    <location>
        <begin position="98"/>
        <end position="118"/>
    </location>
</feature>
<keyword evidence="1" id="KW-1133">Transmembrane helix</keyword>
<protein>
    <submittedName>
        <fullName evidence="2">DUF1294 domain-containing protein</fullName>
    </submittedName>
</protein>
<feature type="transmembrane region" description="Helical" evidence="1">
    <location>
        <begin position="62"/>
        <end position="86"/>
    </location>
</feature>
<sequence length="121" mass="13530">MTRHQPKKTFFWILAILVAVASILLWWLGLPGLYTYLTGVNAVTVVLYGYDKRQAVLRGGRVPEVILHLAALVGGSPGALLAQGLFRHKTQKVNFRMVFIGIIVVQILAVVGYWYFVFRAS</sequence>
<dbReference type="Pfam" id="PF06961">
    <property type="entry name" value="DUF1294"/>
    <property type="match status" value="1"/>
</dbReference>
<keyword evidence="1" id="KW-0812">Transmembrane</keyword>
<dbReference type="Proteomes" id="UP001431776">
    <property type="component" value="Unassembled WGS sequence"/>
</dbReference>